<proteinExistence type="predicted"/>
<feature type="compositionally biased region" description="Basic and acidic residues" evidence="7">
    <location>
        <begin position="1238"/>
        <end position="1248"/>
    </location>
</feature>
<dbReference type="GO" id="GO:0005524">
    <property type="term" value="F:ATP binding"/>
    <property type="evidence" value="ECO:0007669"/>
    <property type="project" value="UniProtKB-KW"/>
</dbReference>
<feature type="domain" description="Fungal lipase-type" evidence="8">
    <location>
        <begin position="846"/>
        <end position="952"/>
    </location>
</feature>
<name>A0A1Q9DQT5_SYMMI</name>
<dbReference type="SUPFAM" id="SSF53474">
    <property type="entry name" value="alpha/beta-Hydrolases"/>
    <property type="match status" value="1"/>
</dbReference>
<keyword evidence="3" id="KW-0067">ATP-binding</keyword>
<dbReference type="GO" id="GO:0005874">
    <property type="term" value="C:microtubule"/>
    <property type="evidence" value="ECO:0007669"/>
    <property type="project" value="UniProtKB-KW"/>
</dbReference>
<evidence type="ECO:0000313" key="10">
    <source>
        <dbReference type="Proteomes" id="UP000186817"/>
    </source>
</evidence>
<organism evidence="9 10">
    <name type="scientific">Symbiodinium microadriaticum</name>
    <name type="common">Dinoflagellate</name>
    <name type="synonym">Zooxanthella microadriatica</name>
    <dbReference type="NCBI Taxonomy" id="2951"/>
    <lineage>
        <taxon>Eukaryota</taxon>
        <taxon>Sar</taxon>
        <taxon>Alveolata</taxon>
        <taxon>Dinophyceae</taxon>
        <taxon>Suessiales</taxon>
        <taxon>Symbiodiniaceae</taxon>
        <taxon>Symbiodinium</taxon>
    </lineage>
</organism>
<dbReference type="PANTHER" id="PTHR37739:SF16">
    <property type="entry name" value="KINESIN-LIKE PROTEIN"/>
    <property type="match status" value="1"/>
</dbReference>
<dbReference type="GO" id="GO:0006629">
    <property type="term" value="P:lipid metabolic process"/>
    <property type="evidence" value="ECO:0007669"/>
    <property type="project" value="InterPro"/>
</dbReference>
<keyword evidence="1" id="KW-0493">Microtubule</keyword>
<dbReference type="EMBL" id="LSRX01000430">
    <property type="protein sequence ID" value="OLP97515.1"/>
    <property type="molecule type" value="Genomic_DNA"/>
</dbReference>
<sequence>MLLLPRCAWLQHLAPMRRSARMQAAEAHTVSTLILAPFFASTTGSRQQPPWSDLSRGVRDSPAASAVWHYMTDTEEELALVEWVNACYPDAEAEDFDDLADGSILADVLQLYAPAVDPSNSAAGSAKLLHGCLTAYFGSRVALPRLAGNMHNGTFCKPGLLRALCEAVMLAAVEGPRKEEAIQAIMNLEEPQQLALGAALQRLVADAPEQADRKGSLSRQGTDASLTDSGPPTPRDQSVYKSEADILQDQLQEMRDRLNSEEMALSGMESSQKSLEAQLRTVIVDHTAEEEQAAEADALLQKWQRSHGEDLRQFKAECDALRSDLDRETENWQDLPQRESRLQKQLKTEVDAVRDLQDKNGNLEVEIQQAAQSSANDDVSTVKAEMMTSQMQQNVVDRLLRKAENEEKEESRLAKSLWEAFHIAEVTAQAKEDSFRQLRRVAEKEEESEVDVVGLLEFRESEMRQLAQAIAEMDSGPAPSRPSVTDMPFAKRSSMRASIAGPPGAGAAELIRGLPDIIEQSHRLPTDRCVGSFSKNSLRRLAPSQRGSLSCSNSSKKPGSLNVAYNSLQTKQRSFTALRSSTSLRRASADALSAAMLTYAILLGVIVKTSAEEQCEDAGLLQSKTKTASGDEKLDLGSSWFFSRGSGGRGEPGTVDGLYTFGAPGSASPGFELRSADGGCFPGARVVTLRTEGESEQTDPIAWLASRVSLWHPRMDLYFLDVDDPSKDRYYPCTLSNVQHWPNSTWLVRADWSLHSGTYFNQVAARSSNTFVKRLSNWALDLSYTRDAEKGAELARQGGFRVVGAARYQPGDSRMILDAPLWPNWWQFGEQVSYLVQHPQTLECLVTFQGTYDTVDWSQNARGITREFCGLTLPDDRCCPWPLPTCRGDCRVQRDGDSFVHSGFWAELYRMTQVPSWQQNIRPRLPYCKEVSVFGHSLGGAMSTLFAACIGRAPKNGTHGYEDYASISWTKQRPKLLPENATFARALTDLGVRKEEDARKQWEQEQKCEAEFRERDHLVQAEVRRANLEKDQMNGVRRTGQQAAELQRELAAARFELHSQRVANDEKSVQLVDLKEEMAATESESAQLRQQREERARVAEQRAQSSAAQMQNEARDEHRRLEHRLQQLSDEAAQLQSSEARALTELGVRKEEEQKCEAEFRERDHLVQAEVRRANLEKDQMNGVRRTGQQAAELQRELAAARFELHSQRVANDEKSVQLVDLKEEMAATESESAQLRQQREERARVAEQRAQSSAAQMQNEAAEANGPEAAAKIGILEGQQAPDSVYNRRASSHAVKEEDVQEPPSHAKGGKAALKKLRLQLAAQEGKMRQTEAASAERREAMRRETQLLADSLREVGLRCHMLLGKHKMLLDDRKRLEAEA</sequence>
<evidence type="ECO:0000256" key="3">
    <source>
        <dbReference type="ARBA" id="ARBA00022840"/>
    </source>
</evidence>
<feature type="region of interest" description="Disordered" evidence="7">
    <location>
        <begin position="1285"/>
        <end position="1312"/>
    </location>
</feature>
<dbReference type="Gene3D" id="3.40.50.1820">
    <property type="entry name" value="alpha/beta hydrolase"/>
    <property type="match status" value="1"/>
</dbReference>
<feature type="region of interest" description="Disordered" evidence="7">
    <location>
        <begin position="207"/>
        <end position="241"/>
    </location>
</feature>
<dbReference type="Gene3D" id="1.10.418.10">
    <property type="entry name" value="Calponin-like domain"/>
    <property type="match status" value="1"/>
</dbReference>
<feature type="compositionally biased region" description="Basic and acidic residues" evidence="7">
    <location>
        <begin position="1090"/>
        <end position="1100"/>
    </location>
</feature>
<keyword evidence="5" id="KW-0505">Motor protein</keyword>
<dbReference type="InterPro" id="IPR002921">
    <property type="entry name" value="Fungal_lipase-type"/>
</dbReference>
<dbReference type="InterPro" id="IPR036872">
    <property type="entry name" value="CH_dom_sf"/>
</dbReference>
<feature type="compositionally biased region" description="Polar residues" evidence="7">
    <location>
        <begin position="217"/>
        <end position="240"/>
    </location>
</feature>
<feature type="region of interest" description="Disordered" evidence="7">
    <location>
        <begin position="1230"/>
        <end position="1267"/>
    </location>
</feature>
<dbReference type="OrthoDB" id="418264at2759"/>
<keyword evidence="10" id="KW-1185">Reference proteome</keyword>
<dbReference type="InterPro" id="IPR029058">
    <property type="entry name" value="AB_hydrolase_fold"/>
</dbReference>
<comment type="caution">
    <text evidence="9">The sequence shown here is derived from an EMBL/GenBank/DDBJ whole genome shotgun (WGS) entry which is preliminary data.</text>
</comment>
<evidence type="ECO:0000256" key="6">
    <source>
        <dbReference type="SAM" id="Coils"/>
    </source>
</evidence>
<evidence type="ECO:0000256" key="5">
    <source>
        <dbReference type="ARBA" id="ARBA00023175"/>
    </source>
</evidence>
<reference evidence="9 10" key="1">
    <citation type="submission" date="2016-02" db="EMBL/GenBank/DDBJ databases">
        <title>Genome analysis of coral dinoflagellate symbionts highlights evolutionary adaptations to a symbiotic lifestyle.</title>
        <authorList>
            <person name="Aranda M."/>
            <person name="Li Y."/>
            <person name="Liew Y.J."/>
            <person name="Baumgarten S."/>
            <person name="Simakov O."/>
            <person name="Wilson M."/>
            <person name="Piel J."/>
            <person name="Ashoor H."/>
            <person name="Bougouffa S."/>
            <person name="Bajic V.B."/>
            <person name="Ryu T."/>
            <person name="Ravasi T."/>
            <person name="Bayer T."/>
            <person name="Micklem G."/>
            <person name="Kim H."/>
            <person name="Bhak J."/>
            <person name="Lajeunesse T.C."/>
            <person name="Voolstra C.R."/>
        </authorList>
    </citation>
    <scope>NUCLEOTIDE SEQUENCE [LARGE SCALE GENOMIC DNA]</scope>
    <source>
        <strain evidence="9 10">CCMP2467</strain>
    </source>
</reference>
<keyword evidence="4 6" id="KW-0175">Coiled coil</keyword>
<evidence type="ECO:0000256" key="7">
    <source>
        <dbReference type="SAM" id="MobiDB-lite"/>
    </source>
</evidence>
<gene>
    <name evidence="9" type="ORF">AK812_SmicGene20154</name>
</gene>
<dbReference type="Pfam" id="PF01764">
    <property type="entry name" value="Lipase_3"/>
    <property type="match status" value="1"/>
</dbReference>
<feature type="compositionally biased region" description="Low complexity" evidence="7">
    <location>
        <begin position="1249"/>
        <end position="1267"/>
    </location>
</feature>
<keyword evidence="2" id="KW-0547">Nucleotide-binding</keyword>
<dbReference type="InterPro" id="IPR044986">
    <property type="entry name" value="KIF15/KIN-12"/>
</dbReference>
<evidence type="ECO:0000313" key="9">
    <source>
        <dbReference type="EMBL" id="OLP97515.1"/>
    </source>
</evidence>
<evidence type="ECO:0000256" key="2">
    <source>
        <dbReference type="ARBA" id="ARBA00022741"/>
    </source>
</evidence>
<evidence type="ECO:0000256" key="4">
    <source>
        <dbReference type="ARBA" id="ARBA00023054"/>
    </source>
</evidence>
<evidence type="ECO:0000259" key="8">
    <source>
        <dbReference type="Pfam" id="PF01764"/>
    </source>
</evidence>
<feature type="coiled-coil region" evidence="6">
    <location>
        <begin position="311"/>
        <end position="416"/>
    </location>
</feature>
<dbReference type="Proteomes" id="UP000186817">
    <property type="component" value="Unassembled WGS sequence"/>
</dbReference>
<evidence type="ECO:0000256" key="1">
    <source>
        <dbReference type="ARBA" id="ARBA00022701"/>
    </source>
</evidence>
<protein>
    <recommendedName>
        <fullName evidence="8">Fungal lipase-type domain-containing protein</fullName>
    </recommendedName>
</protein>
<feature type="region of interest" description="Disordered" evidence="7">
    <location>
        <begin position="1082"/>
        <end position="1118"/>
    </location>
</feature>
<accession>A0A1Q9DQT5</accession>
<dbReference type="PANTHER" id="PTHR37739">
    <property type="entry name" value="KINESIN-LIKE PROTEIN KIN-12D"/>
    <property type="match status" value="1"/>
</dbReference>
<dbReference type="SUPFAM" id="SSF116907">
    <property type="entry name" value="Hook domain"/>
    <property type="match status" value="1"/>
</dbReference>